<name>A0A014P7J4_9HYPO</name>
<dbReference type="OrthoDB" id="10369047at2759"/>
<dbReference type="EMBL" id="JELW01000023">
    <property type="protein sequence ID" value="EXU98865.1"/>
    <property type="molecule type" value="Genomic_DNA"/>
</dbReference>
<evidence type="ECO:0000256" key="1">
    <source>
        <dbReference type="SAM" id="SignalP"/>
    </source>
</evidence>
<comment type="caution">
    <text evidence="2">The sequence shown here is derived from an EMBL/GenBank/DDBJ whole genome shotgun (WGS) entry which is preliminary data.</text>
</comment>
<dbReference type="AlphaFoldDB" id="A0A014P7J4"/>
<keyword evidence="1" id="KW-0732">Signal</keyword>
<accession>A0A014P7J4</accession>
<sequence length="115" mass="13052">MLFANLLVLATAALGAVIKYDGAEYDDGQYDDQFLIGPPAELSHEENCHQPDIRVWRNEECVQLSPSAPPPFPYKSIRVNSRKCTLYQGLVFESGLPRLQGMRADVPLRRHFMFL</sequence>
<proteinExistence type="predicted"/>
<protein>
    <submittedName>
        <fullName evidence="2">Uncharacterized protein</fullName>
    </submittedName>
</protein>
<feature type="chain" id="PRO_5013107925" evidence="1">
    <location>
        <begin position="16"/>
        <end position="115"/>
    </location>
</feature>
<dbReference type="Proteomes" id="UP000030151">
    <property type="component" value="Unassembled WGS sequence"/>
</dbReference>
<evidence type="ECO:0000313" key="3">
    <source>
        <dbReference type="Proteomes" id="UP000030151"/>
    </source>
</evidence>
<feature type="signal peptide" evidence="1">
    <location>
        <begin position="1"/>
        <end position="15"/>
    </location>
</feature>
<evidence type="ECO:0000313" key="2">
    <source>
        <dbReference type="EMBL" id="EXU98865.1"/>
    </source>
</evidence>
<dbReference type="HOGENOM" id="CLU_2109605_0_0_1"/>
<reference evidence="2 3" key="1">
    <citation type="submission" date="2014-02" db="EMBL/GenBank/DDBJ databases">
        <title>The genome sequence of the entomopathogenic fungus Metarhizium robertsii ARSEF 2575.</title>
        <authorList>
            <person name="Giuliano Garisto Donzelli B."/>
            <person name="Roe B.A."/>
            <person name="Macmil S.L."/>
            <person name="Krasnoff S.B."/>
            <person name="Gibson D.M."/>
        </authorList>
    </citation>
    <scope>NUCLEOTIDE SEQUENCE [LARGE SCALE GENOMIC DNA]</scope>
    <source>
        <strain evidence="2 3">ARSEF 2575</strain>
    </source>
</reference>
<gene>
    <name evidence="2" type="ORF">X797_008102</name>
</gene>
<organism evidence="2 3">
    <name type="scientific">Metarhizium robertsii</name>
    <dbReference type="NCBI Taxonomy" id="568076"/>
    <lineage>
        <taxon>Eukaryota</taxon>
        <taxon>Fungi</taxon>
        <taxon>Dikarya</taxon>
        <taxon>Ascomycota</taxon>
        <taxon>Pezizomycotina</taxon>
        <taxon>Sordariomycetes</taxon>
        <taxon>Hypocreomycetidae</taxon>
        <taxon>Hypocreales</taxon>
        <taxon>Clavicipitaceae</taxon>
        <taxon>Metarhizium</taxon>
    </lineage>
</organism>